<keyword evidence="2" id="KW-1185">Reference proteome</keyword>
<name>A0ABS4NCR8_9THEO</name>
<comment type="caution">
    <text evidence="1">The sequence shown here is derived from an EMBL/GenBank/DDBJ whole genome shotgun (WGS) entry which is preliminary data.</text>
</comment>
<gene>
    <name evidence="1" type="ORF">J2Z80_000278</name>
</gene>
<accession>A0ABS4NCR8</accession>
<evidence type="ECO:0000313" key="2">
    <source>
        <dbReference type="Proteomes" id="UP001166402"/>
    </source>
</evidence>
<dbReference type="Proteomes" id="UP001166402">
    <property type="component" value="Unassembled WGS sequence"/>
</dbReference>
<dbReference type="EMBL" id="JAGGLT010000002">
    <property type="protein sequence ID" value="MBP2070780.1"/>
    <property type="molecule type" value="Genomic_DNA"/>
</dbReference>
<reference evidence="1" key="1">
    <citation type="submission" date="2021-03" db="EMBL/GenBank/DDBJ databases">
        <title>Genomic Encyclopedia of Type Strains, Phase IV (KMG-IV): sequencing the most valuable type-strain genomes for metagenomic binning, comparative biology and taxonomic classification.</title>
        <authorList>
            <person name="Goeker M."/>
        </authorList>
    </citation>
    <scope>NUCLEOTIDE SEQUENCE</scope>
    <source>
        <strain evidence="1">DSM 101588</strain>
    </source>
</reference>
<protein>
    <submittedName>
        <fullName evidence="1">Uncharacterized protein</fullName>
    </submittedName>
</protein>
<proteinExistence type="predicted"/>
<organism evidence="1 2">
    <name type="scientific">Thermoanaerobacterium butyriciformans</name>
    <dbReference type="NCBI Taxonomy" id="1702242"/>
    <lineage>
        <taxon>Bacteria</taxon>
        <taxon>Bacillati</taxon>
        <taxon>Bacillota</taxon>
        <taxon>Clostridia</taxon>
        <taxon>Thermoanaerobacterales</taxon>
        <taxon>Thermoanaerobacteraceae</taxon>
        <taxon>Thermoanaerobacterium</taxon>
    </lineage>
</organism>
<dbReference type="RefSeq" id="WP_209452753.1">
    <property type="nucleotide sequence ID" value="NZ_JAGGLT010000002.1"/>
</dbReference>
<sequence length="121" mass="14545">MTRPEITHKRDLTFSSWIRENLPDSKTGFWVSDIDFIFFNGKKRTLMLLEVKQHNSNLRPFQNKLFAFLDKVIQKGIPKSFTYLGFCTLKFQNTCWQDGKVWLNGKEIDEKEFVDFIYKYF</sequence>
<evidence type="ECO:0000313" key="1">
    <source>
        <dbReference type="EMBL" id="MBP2070780.1"/>
    </source>
</evidence>